<dbReference type="Proteomes" id="UP000029382">
    <property type="component" value="Unassembled WGS sequence"/>
</dbReference>
<keyword evidence="1" id="KW-0175">Coiled coil</keyword>
<evidence type="ECO:0008006" key="6">
    <source>
        <dbReference type="Google" id="ProtNLM"/>
    </source>
</evidence>
<dbReference type="SUPFAM" id="SSF46955">
    <property type="entry name" value="Putative DNA-binding domain"/>
    <property type="match status" value="1"/>
</dbReference>
<feature type="coiled-coil region" evidence="1">
    <location>
        <begin position="9"/>
        <end position="36"/>
    </location>
</feature>
<dbReference type="Proteomes" id="UP000182793">
    <property type="component" value="Unassembled WGS sequence"/>
</dbReference>
<evidence type="ECO:0000313" key="4">
    <source>
        <dbReference type="Proteomes" id="UP000029382"/>
    </source>
</evidence>
<sequence length="88" mass="10182">MGTFSTEFEQGLLDRVDELSEKKLELERQLQKQTGLISAKELKEELDITGATLTNWVKLGLKVYQPPFESSKKQYFRVSDVINFLTVR</sequence>
<organism evidence="2 4">
    <name type="scientific">Streptococcus equinus JB1</name>
    <dbReference type="NCBI Taxonomy" id="1294274"/>
    <lineage>
        <taxon>Bacteria</taxon>
        <taxon>Bacillati</taxon>
        <taxon>Bacillota</taxon>
        <taxon>Bacilli</taxon>
        <taxon>Lactobacillales</taxon>
        <taxon>Streptococcaceae</taxon>
        <taxon>Streptococcus</taxon>
    </lineage>
</organism>
<name>A0A091BRH5_STREI</name>
<keyword evidence="5" id="KW-1185">Reference proteome</keyword>
<proteinExistence type="predicted"/>
<evidence type="ECO:0000313" key="3">
    <source>
        <dbReference type="EMBL" id="SFL01565.1"/>
    </source>
</evidence>
<dbReference type="RefSeq" id="WP_039696601.1">
    <property type="nucleotide sequence ID" value="NZ_AUZH01000013.1"/>
</dbReference>
<dbReference type="EMBL" id="AUZH01000013">
    <property type="protein sequence ID" value="KFN88281.1"/>
    <property type="molecule type" value="Genomic_DNA"/>
</dbReference>
<evidence type="ECO:0000256" key="1">
    <source>
        <dbReference type="SAM" id="Coils"/>
    </source>
</evidence>
<comment type="caution">
    <text evidence="2">The sequence shown here is derived from an EMBL/GenBank/DDBJ whole genome shotgun (WGS) entry which is preliminary data.</text>
</comment>
<gene>
    <name evidence="2" type="ORF">H702_04655</name>
    <name evidence="3" type="ORF">SAMN02910290_00011</name>
</gene>
<dbReference type="InterPro" id="IPR009061">
    <property type="entry name" value="DNA-bd_dom_put_sf"/>
</dbReference>
<dbReference type="EMBL" id="FOTG01000002">
    <property type="protein sequence ID" value="SFL01565.1"/>
    <property type="molecule type" value="Genomic_DNA"/>
</dbReference>
<evidence type="ECO:0000313" key="2">
    <source>
        <dbReference type="EMBL" id="KFN88281.1"/>
    </source>
</evidence>
<evidence type="ECO:0000313" key="5">
    <source>
        <dbReference type="Proteomes" id="UP000182793"/>
    </source>
</evidence>
<reference evidence="3 5" key="2">
    <citation type="submission" date="2016-10" db="EMBL/GenBank/DDBJ databases">
        <authorList>
            <person name="Varghese N."/>
            <person name="Submissions S."/>
        </authorList>
    </citation>
    <scope>NUCLEOTIDE SEQUENCE [LARGE SCALE GENOMIC DNA]</scope>
    <source>
        <strain evidence="3 5">JB1</strain>
    </source>
</reference>
<accession>A0A091BRH5</accession>
<protein>
    <recommendedName>
        <fullName evidence="6">DNA-binding protein</fullName>
    </recommendedName>
</protein>
<dbReference type="AlphaFoldDB" id="A0A091BRH5"/>
<reference evidence="2 4" key="1">
    <citation type="journal article" date="2014" name="Genome Announc.">
        <title>Draft Genome Sequences of Streptococcus bovis Strains ATCC 33317 and JB1.</title>
        <authorList>
            <person name="Benahmed F.H."/>
            <person name="Gopinath G.R."/>
            <person name="Harbottle H."/>
            <person name="Cotta M.A."/>
            <person name="Luo Y."/>
            <person name="Henderson C."/>
            <person name="Teri P."/>
            <person name="Soppet D."/>
            <person name="Rasmussen M."/>
            <person name="Whitehead T.R."/>
            <person name="Davidson M."/>
        </authorList>
    </citation>
    <scope>NUCLEOTIDE SEQUENCE [LARGE SCALE GENOMIC DNA]</scope>
    <source>
        <strain evidence="2 4">JB1</strain>
    </source>
</reference>